<feature type="domain" description="D-isomer specific 2-hydroxyacid dehydrogenase NAD-binding" evidence="12">
    <location>
        <begin position="108"/>
        <end position="287"/>
    </location>
</feature>
<evidence type="ECO:0000256" key="2">
    <source>
        <dbReference type="ARBA" id="ARBA00023027"/>
    </source>
</evidence>
<dbReference type="GO" id="GO:0030267">
    <property type="term" value="F:glyoxylate reductase (NADPH) activity"/>
    <property type="evidence" value="ECO:0007669"/>
    <property type="project" value="UniProtKB-EC"/>
</dbReference>
<dbReference type="EC" id="1.1.1.79" evidence="7"/>
<name>A0A2P7R4Y5_9GAMM</name>
<evidence type="ECO:0000256" key="9">
    <source>
        <dbReference type="ARBA" id="ARBA00073362"/>
    </source>
</evidence>
<dbReference type="RefSeq" id="WP_106729835.1">
    <property type="nucleotide sequence ID" value="NZ_PXYG01000004.1"/>
</dbReference>
<protein>
    <recommendedName>
        <fullName evidence="9">Glyoxylate/hydroxypyruvate reductase B</fullName>
        <ecNumber evidence="7">1.1.1.79</ecNumber>
        <ecNumber evidence="8">1.1.1.81</ecNumber>
    </recommendedName>
</protein>
<accession>A0A2P7R4Y5</accession>
<dbReference type="GO" id="GO:0008465">
    <property type="term" value="F:hydroxypyruvate reductase (NADH) activity"/>
    <property type="evidence" value="ECO:0007669"/>
    <property type="project" value="RHEA"/>
</dbReference>
<evidence type="ECO:0000256" key="3">
    <source>
        <dbReference type="ARBA" id="ARBA00051801"/>
    </source>
</evidence>
<dbReference type="InterPro" id="IPR036291">
    <property type="entry name" value="NAD(P)-bd_dom_sf"/>
</dbReference>
<dbReference type="Proteomes" id="UP000240243">
    <property type="component" value="Unassembled WGS sequence"/>
</dbReference>
<dbReference type="SUPFAM" id="SSF51735">
    <property type="entry name" value="NAD(P)-binding Rossmann-fold domains"/>
    <property type="match status" value="1"/>
</dbReference>
<dbReference type="InterPro" id="IPR006139">
    <property type="entry name" value="D-isomer_2_OHA_DH_cat_dom"/>
</dbReference>
<dbReference type="InterPro" id="IPR029753">
    <property type="entry name" value="D-isomer_DH_CS"/>
</dbReference>
<evidence type="ECO:0000313" key="13">
    <source>
        <dbReference type="EMBL" id="PSJ45265.1"/>
    </source>
</evidence>
<dbReference type="AlphaFoldDB" id="A0A2P7R4Y5"/>
<dbReference type="InterPro" id="IPR050223">
    <property type="entry name" value="D-isomer_2-hydroxyacid_DH"/>
</dbReference>
<dbReference type="InterPro" id="IPR029752">
    <property type="entry name" value="D-isomer_DH_CS1"/>
</dbReference>
<evidence type="ECO:0000256" key="1">
    <source>
        <dbReference type="ARBA" id="ARBA00023002"/>
    </source>
</evidence>
<dbReference type="InterPro" id="IPR006140">
    <property type="entry name" value="D-isomer_DH_NAD-bd"/>
</dbReference>
<dbReference type="Pfam" id="PF00389">
    <property type="entry name" value="2-Hacid_dh"/>
    <property type="match status" value="1"/>
</dbReference>
<dbReference type="EC" id="1.1.1.81" evidence="8"/>
<dbReference type="Pfam" id="PF02826">
    <property type="entry name" value="2-Hacid_dh_C"/>
    <property type="match status" value="1"/>
</dbReference>
<dbReference type="PROSITE" id="PS00065">
    <property type="entry name" value="D_2_HYDROXYACID_DH_1"/>
    <property type="match status" value="1"/>
</dbReference>
<evidence type="ECO:0000256" key="8">
    <source>
        <dbReference type="ARBA" id="ARBA00066674"/>
    </source>
</evidence>
<dbReference type="FunFam" id="3.40.50.720:FF:000026">
    <property type="entry name" value="Glyoxylate/hydroxypyruvate reductase B"/>
    <property type="match status" value="1"/>
</dbReference>
<evidence type="ECO:0000256" key="10">
    <source>
        <dbReference type="RuleBase" id="RU003719"/>
    </source>
</evidence>
<dbReference type="SUPFAM" id="SSF52283">
    <property type="entry name" value="Formate/glycerate dehydrogenase catalytic domain-like"/>
    <property type="match status" value="1"/>
</dbReference>
<evidence type="ECO:0000259" key="12">
    <source>
        <dbReference type="Pfam" id="PF02826"/>
    </source>
</evidence>
<organism evidence="13 14">
    <name type="scientific">Zobellella endophytica</name>
    <dbReference type="NCBI Taxonomy" id="2116700"/>
    <lineage>
        <taxon>Bacteria</taxon>
        <taxon>Pseudomonadati</taxon>
        <taxon>Pseudomonadota</taxon>
        <taxon>Gammaproteobacteria</taxon>
        <taxon>Aeromonadales</taxon>
        <taxon>Aeromonadaceae</taxon>
        <taxon>Zobellella</taxon>
    </lineage>
</organism>
<evidence type="ECO:0000256" key="7">
    <source>
        <dbReference type="ARBA" id="ARBA00066661"/>
    </source>
</evidence>
<comment type="similarity">
    <text evidence="6">Belongs to the D-isomer specific 2-hydroxyacid dehydrogenase family. GhrB subfamily.</text>
</comment>
<comment type="catalytic activity">
    <reaction evidence="4">
        <text>(R)-glycerate + NADP(+) = 3-hydroxypyruvate + NADPH + H(+)</text>
        <dbReference type="Rhea" id="RHEA:18657"/>
        <dbReference type="ChEBI" id="CHEBI:15378"/>
        <dbReference type="ChEBI" id="CHEBI:16659"/>
        <dbReference type="ChEBI" id="CHEBI:17180"/>
        <dbReference type="ChEBI" id="CHEBI:57783"/>
        <dbReference type="ChEBI" id="CHEBI:58349"/>
        <dbReference type="EC" id="1.1.1.81"/>
    </reaction>
</comment>
<dbReference type="OrthoDB" id="9805416at2"/>
<reference evidence="13 14" key="1">
    <citation type="submission" date="2018-03" db="EMBL/GenBank/DDBJ databases">
        <title>The draft genome of Zobellella sp. 59N8.</title>
        <authorList>
            <person name="Liu L."/>
            <person name="Li L."/>
            <person name="Zhang X."/>
            <person name="Liang L."/>
            <person name="Wang T."/>
        </authorList>
    </citation>
    <scope>NUCLEOTIDE SEQUENCE [LARGE SCALE GENOMIC DNA]</scope>
    <source>
        <strain evidence="13 14">59N8</strain>
    </source>
</reference>
<gene>
    <name evidence="13" type="ORF">C7H85_11455</name>
</gene>
<evidence type="ECO:0000259" key="11">
    <source>
        <dbReference type="Pfam" id="PF00389"/>
    </source>
</evidence>
<dbReference type="CDD" id="cd05301">
    <property type="entry name" value="GDH"/>
    <property type="match status" value="1"/>
</dbReference>
<feature type="domain" description="D-isomer specific 2-hydroxyacid dehydrogenase catalytic" evidence="11">
    <location>
        <begin position="5"/>
        <end position="319"/>
    </location>
</feature>
<evidence type="ECO:0000256" key="6">
    <source>
        <dbReference type="ARBA" id="ARBA00061278"/>
    </source>
</evidence>
<proteinExistence type="inferred from homology"/>
<comment type="catalytic activity">
    <reaction evidence="3">
        <text>(R)-glycerate + NAD(+) = 3-hydroxypyruvate + NADH + H(+)</text>
        <dbReference type="Rhea" id="RHEA:17905"/>
        <dbReference type="ChEBI" id="CHEBI:15378"/>
        <dbReference type="ChEBI" id="CHEBI:16659"/>
        <dbReference type="ChEBI" id="CHEBI:17180"/>
        <dbReference type="ChEBI" id="CHEBI:57540"/>
        <dbReference type="ChEBI" id="CHEBI:57945"/>
        <dbReference type="EC" id="1.1.1.81"/>
    </reaction>
</comment>
<evidence type="ECO:0000313" key="14">
    <source>
        <dbReference type="Proteomes" id="UP000240243"/>
    </source>
</evidence>
<comment type="caution">
    <text evidence="13">The sequence shown here is derived from an EMBL/GenBank/DDBJ whole genome shotgun (WGS) entry which is preliminary data.</text>
</comment>
<keyword evidence="13" id="KW-0670">Pyruvate</keyword>
<dbReference type="PANTHER" id="PTHR10996">
    <property type="entry name" value="2-HYDROXYACID DEHYDROGENASE-RELATED"/>
    <property type="match status" value="1"/>
</dbReference>
<dbReference type="GO" id="GO:0005829">
    <property type="term" value="C:cytosol"/>
    <property type="evidence" value="ECO:0007669"/>
    <property type="project" value="TreeGrafter"/>
</dbReference>
<sequence length="328" mass="35480">MKPKIVLYKALPEAELARLRDRFEVSAFDGIGPHNRADFMAALTEAEGLIGASAPVTTEMLAQAPRLRAVSTISVGIDQFDLATLNRRRIALMHTPSVLTETTADTLFALVIATARRVVELSNLVRDGCWQGSIGPEHFGVDVHGKTMGIIGMGRIGYALAKRAHLGFDMKINYYNRSPHQQAEAQLSATRMPLDALLAEADFVCLVLPLTPGTERFIGREQFALMKPDAIFINGSRGKVVDEPALIQALQERRIRAAGLDVFEVEPLPGSSPLCRLDNAVLLPHIGSATHETRLAMVRCAVDNLIAALDGDLGRNCANAAAVFPPQG</sequence>
<evidence type="ECO:0000256" key="4">
    <source>
        <dbReference type="ARBA" id="ARBA00052239"/>
    </source>
</evidence>
<evidence type="ECO:0000256" key="5">
    <source>
        <dbReference type="ARBA" id="ARBA00052769"/>
    </source>
</evidence>
<dbReference type="Gene3D" id="3.40.50.720">
    <property type="entry name" value="NAD(P)-binding Rossmann-like Domain"/>
    <property type="match status" value="2"/>
</dbReference>
<dbReference type="GO" id="GO:0051287">
    <property type="term" value="F:NAD binding"/>
    <property type="evidence" value="ECO:0007669"/>
    <property type="project" value="InterPro"/>
</dbReference>
<dbReference type="EMBL" id="PXYG01000004">
    <property type="protein sequence ID" value="PSJ45265.1"/>
    <property type="molecule type" value="Genomic_DNA"/>
</dbReference>
<comment type="catalytic activity">
    <reaction evidence="5">
        <text>glycolate + NADP(+) = glyoxylate + NADPH + H(+)</text>
        <dbReference type="Rhea" id="RHEA:10992"/>
        <dbReference type="ChEBI" id="CHEBI:15378"/>
        <dbReference type="ChEBI" id="CHEBI:29805"/>
        <dbReference type="ChEBI" id="CHEBI:36655"/>
        <dbReference type="ChEBI" id="CHEBI:57783"/>
        <dbReference type="ChEBI" id="CHEBI:58349"/>
        <dbReference type="EC" id="1.1.1.79"/>
    </reaction>
</comment>
<keyword evidence="1 10" id="KW-0560">Oxidoreductase</keyword>
<dbReference type="GO" id="GO:0120509">
    <property type="term" value="F:hydroxypyruvate reductase (NADPH) activity"/>
    <property type="evidence" value="ECO:0007669"/>
    <property type="project" value="RHEA"/>
</dbReference>
<keyword evidence="14" id="KW-1185">Reference proteome</keyword>
<keyword evidence="2" id="KW-0520">NAD</keyword>
<dbReference type="PANTHER" id="PTHR10996:SF283">
    <property type="entry name" value="GLYOXYLATE_HYDROXYPYRUVATE REDUCTASE B"/>
    <property type="match status" value="1"/>
</dbReference>
<dbReference type="PROSITE" id="PS00671">
    <property type="entry name" value="D_2_HYDROXYACID_DH_3"/>
    <property type="match status" value="1"/>
</dbReference>